<protein>
    <recommendedName>
        <fullName evidence="7">ABC transmembrane type-1 domain-containing protein</fullName>
    </recommendedName>
</protein>
<reference evidence="8" key="1">
    <citation type="journal article" date="2014" name="Front. Microbiol.">
        <title>High frequency of phylogenetically diverse reductive dehalogenase-homologous genes in deep subseafloor sedimentary metagenomes.</title>
        <authorList>
            <person name="Kawai M."/>
            <person name="Futagami T."/>
            <person name="Toyoda A."/>
            <person name="Takaki Y."/>
            <person name="Nishi S."/>
            <person name="Hori S."/>
            <person name="Arai W."/>
            <person name="Tsubouchi T."/>
            <person name="Morono Y."/>
            <person name="Uchiyama I."/>
            <person name="Ito T."/>
            <person name="Fujiyama A."/>
            <person name="Inagaki F."/>
            <person name="Takami H."/>
        </authorList>
    </citation>
    <scope>NUCLEOTIDE SEQUENCE</scope>
    <source>
        <strain evidence="8">Expedition CK06-06</strain>
    </source>
</reference>
<evidence type="ECO:0000259" key="7">
    <source>
        <dbReference type="Pfam" id="PF00528"/>
    </source>
</evidence>
<keyword evidence="4 6" id="KW-1133">Transmembrane helix</keyword>
<accession>X1JV38</accession>
<name>X1JV38_9ZZZZ</name>
<dbReference type="Pfam" id="PF00528">
    <property type="entry name" value="BPD_transp_1"/>
    <property type="match status" value="1"/>
</dbReference>
<dbReference type="InterPro" id="IPR000515">
    <property type="entry name" value="MetI-like"/>
</dbReference>
<feature type="non-terminal residue" evidence="8">
    <location>
        <position position="1"/>
    </location>
</feature>
<dbReference type="PANTHER" id="PTHR43386:SF1">
    <property type="entry name" value="D,D-DIPEPTIDE TRANSPORT SYSTEM PERMEASE PROTEIN DDPC-RELATED"/>
    <property type="match status" value="1"/>
</dbReference>
<feature type="transmembrane region" description="Helical" evidence="6">
    <location>
        <begin position="36"/>
        <end position="55"/>
    </location>
</feature>
<dbReference type="InterPro" id="IPR050366">
    <property type="entry name" value="BP-dependent_transpt_permease"/>
</dbReference>
<comment type="subcellular location">
    <subcellularLocation>
        <location evidence="1">Cell membrane</location>
        <topology evidence="1">Multi-pass membrane protein</topology>
    </subcellularLocation>
</comment>
<evidence type="ECO:0000256" key="4">
    <source>
        <dbReference type="ARBA" id="ARBA00022989"/>
    </source>
</evidence>
<keyword evidence="3 6" id="KW-0812">Transmembrane</keyword>
<gene>
    <name evidence="8" type="ORF">S03H2_68280</name>
</gene>
<evidence type="ECO:0000256" key="1">
    <source>
        <dbReference type="ARBA" id="ARBA00004651"/>
    </source>
</evidence>
<keyword evidence="5 6" id="KW-0472">Membrane</keyword>
<evidence type="ECO:0000256" key="6">
    <source>
        <dbReference type="SAM" id="Phobius"/>
    </source>
</evidence>
<sequence>FAAALSFLGLGIQPPTPEWGSMLKSGIPYLRSAPFLTFFPGIMIMITVLAFNFLGDGLRDTLDPRAKEMIMMRK</sequence>
<feature type="domain" description="ABC transmembrane type-1" evidence="7">
    <location>
        <begin position="2"/>
        <end position="67"/>
    </location>
</feature>
<keyword evidence="2" id="KW-0813">Transport</keyword>
<evidence type="ECO:0000256" key="2">
    <source>
        <dbReference type="ARBA" id="ARBA00022448"/>
    </source>
</evidence>
<proteinExistence type="predicted"/>
<comment type="caution">
    <text evidence="8">The sequence shown here is derived from an EMBL/GenBank/DDBJ whole genome shotgun (WGS) entry which is preliminary data.</text>
</comment>
<dbReference type="AlphaFoldDB" id="X1JV38"/>
<evidence type="ECO:0000256" key="5">
    <source>
        <dbReference type="ARBA" id="ARBA00023136"/>
    </source>
</evidence>
<dbReference type="EMBL" id="BARU01044866">
    <property type="protein sequence ID" value="GAH82134.1"/>
    <property type="molecule type" value="Genomic_DNA"/>
</dbReference>
<dbReference type="GO" id="GO:0005886">
    <property type="term" value="C:plasma membrane"/>
    <property type="evidence" value="ECO:0007669"/>
    <property type="project" value="UniProtKB-SubCell"/>
</dbReference>
<evidence type="ECO:0000313" key="8">
    <source>
        <dbReference type="EMBL" id="GAH82134.1"/>
    </source>
</evidence>
<organism evidence="8">
    <name type="scientific">marine sediment metagenome</name>
    <dbReference type="NCBI Taxonomy" id="412755"/>
    <lineage>
        <taxon>unclassified sequences</taxon>
        <taxon>metagenomes</taxon>
        <taxon>ecological metagenomes</taxon>
    </lineage>
</organism>
<evidence type="ECO:0000256" key="3">
    <source>
        <dbReference type="ARBA" id="ARBA00022692"/>
    </source>
</evidence>
<dbReference type="GO" id="GO:0055085">
    <property type="term" value="P:transmembrane transport"/>
    <property type="evidence" value="ECO:0007669"/>
    <property type="project" value="InterPro"/>
</dbReference>
<dbReference type="PANTHER" id="PTHR43386">
    <property type="entry name" value="OLIGOPEPTIDE TRANSPORT SYSTEM PERMEASE PROTEIN APPC"/>
    <property type="match status" value="1"/>
</dbReference>